<evidence type="ECO:0000256" key="2">
    <source>
        <dbReference type="ARBA" id="ARBA00022695"/>
    </source>
</evidence>
<organism evidence="4 5">
    <name type="scientific">Thermoactinomyces intermedius</name>
    <dbReference type="NCBI Taxonomy" id="2024"/>
    <lineage>
        <taxon>Bacteria</taxon>
        <taxon>Bacillati</taxon>
        <taxon>Bacillota</taxon>
        <taxon>Bacilli</taxon>
        <taxon>Bacillales</taxon>
        <taxon>Thermoactinomycetaceae</taxon>
        <taxon>Thermoactinomyces</taxon>
    </lineage>
</organism>
<dbReference type="SUPFAM" id="SSF53448">
    <property type="entry name" value="Nucleotide-diphospho-sugar transferases"/>
    <property type="match status" value="1"/>
</dbReference>
<dbReference type="EMBL" id="JAECVW010000003">
    <property type="protein sequence ID" value="MBH8595229.1"/>
    <property type="molecule type" value="Genomic_DNA"/>
</dbReference>
<dbReference type="PANTHER" id="PTHR43584:SF5">
    <property type="entry name" value="PROTEIN LICC"/>
    <property type="match status" value="1"/>
</dbReference>
<keyword evidence="5" id="KW-1185">Reference proteome</keyword>
<keyword evidence="1 4" id="KW-0808">Transferase</keyword>
<dbReference type="GO" id="GO:0016779">
    <property type="term" value="F:nucleotidyltransferase activity"/>
    <property type="evidence" value="ECO:0007669"/>
    <property type="project" value="UniProtKB-KW"/>
</dbReference>
<dbReference type="PIRSF" id="PIRSF037382">
    <property type="entry name" value="CCT_LicC"/>
    <property type="match status" value="1"/>
</dbReference>
<sequence>MKAILLAAGMGTRLRPLTLTTPKSLITVNDEPLLERQIRFLRETGVRDIAVVTGYLHEKFTYLKKKFAVTLIHNPHYDRYNNLYSMYLAREYLPGAYVIDADNYLRRNFLLDKPSTSLYFSAKKPFVNEWVLHTDSQNRIQNITIEEQGNDYILCGVSYWSETDGRKLVKKLEETVANGDFQNKYWDHIVKENIRDLNVRLQEIDAWDTHEIDSLEDLKRLHREGF</sequence>
<dbReference type="InterPro" id="IPR029044">
    <property type="entry name" value="Nucleotide-diphossugar_trans"/>
</dbReference>
<protein>
    <submittedName>
        <fullName evidence="4">NTP transferase domain-containing protein</fullName>
    </submittedName>
</protein>
<name>A0A8I1DEQ4_THEIN</name>
<dbReference type="AlphaFoldDB" id="A0A8I1DEQ4"/>
<dbReference type="PANTHER" id="PTHR43584">
    <property type="entry name" value="NUCLEOTIDYL TRANSFERASE"/>
    <property type="match status" value="1"/>
</dbReference>
<keyword evidence="2" id="KW-0548">Nucleotidyltransferase</keyword>
<gene>
    <name evidence="4" type="ORF">I8U20_07785</name>
</gene>
<evidence type="ECO:0000256" key="1">
    <source>
        <dbReference type="ARBA" id="ARBA00022679"/>
    </source>
</evidence>
<proteinExistence type="predicted"/>
<evidence type="ECO:0000259" key="3">
    <source>
        <dbReference type="Pfam" id="PF12804"/>
    </source>
</evidence>
<dbReference type="RefSeq" id="WP_181731521.1">
    <property type="nucleotide sequence ID" value="NZ_JACEIR010000002.1"/>
</dbReference>
<feature type="domain" description="MobA-like NTP transferase" evidence="3">
    <location>
        <begin position="3"/>
        <end position="94"/>
    </location>
</feature>
<dbReference type="Proteomes" id="UP000633619">
    <property type="component" value="Unassembled WGS sequence"/>
</dbReference>
<accession>A0A8I1DEQ4</accession>
<evidence type="ECO:0000313" key="4">
    <source>
        <dbReference type="EMBL" id="MBH8595229.1"/>
    </source>
</evidence>
<reference evidence="4 5" key="1">
    <citation type="submission" date="2020-12" db="EMBL/GenBank/DDBJ databases">
        <title>WGS of Thermoactinomyces spp.</title>
        <authorList>
            <person name="Cheng K."/>
        </authorList>
    </citation>
    <scope>NUCLEOTIDE SEQUENCE [LARGE SCALE GENOMIC DNA]</scope>
    <source>
        <strain evidence="5">CICC 10671\DSM 43846</strain>
    </source>
</reference>
<dbReference type="Pfam" id="PF12804">
    <property type="entry name" value="NTP_transf_3"/>
    <property type="match status" value="1"/>
</dbReference>
<dbReference type="InterPro" id="IPR050065">
    <property type="entry name" value="GlmU-like"/>
</dbReference>
<comment type="caution">
    <text evidence="4">The sequence shown here is derived from an EMBL/GenBank/DDBJ whole genome shotgun (WGS) entry which is preliminary data.</text>
</comment>
<dbReference type="InterPro" id="IPR017189">
    <property type="entry name" value="CTP-phospocholine_CTT"/>
</dbReference>
<evidence type="ECO:0000313" key="5">
    <source>
        <dbReference type="Proteomes" id="UP000633619"/>
    </source>
</evidence>
<dbReference type="Gene3D" id="3.90.550.10">
    <property type="entry name" value="Spore Coat Polysaccharide Biosynthesis Protein SpsA, Chain A"/>
    <property type="match status" value="1"/>
</dbReference>
<dbReference type="CDD" id="cd02523">
    <property type="entry name" value="PC_cytidylyltransferase"/>
    <property type="match status" value="1"/>
</dbReference>
<dbReference type="InterPro" id="IPR025877">
    <property type="entry name" value="MobA-like_NTP_Trfase"/>
</dbReference>